<proteinExistence type="predicted"/>
<gene>
    <name evidence="1" type="ORF">K8U61_21010</name>
</gene>
<evidence type="ECO:0000313" key="2">
    <source>
        <dbReference type="Proteomes" id="UP000780875"/>
    </source>
</evidence>
<comment type="caution">
    <text evidence="1">The sequence shown here is derived from an EMBL/GenBank/DDBJ whole genome shotgun (WGS) entry which is preliminary data.</text>
</comment>
<reference evidence="1 2" key="1">
    <citation type="submission" date="2021-09" db="EMBL/GenBank/DDBJ databases">
        <title>Whole genome sequence of Nocardioides sp. GBK3QG-3.</title>
        <authorList>
            <person name="Tuo L."/>
        </authorList>
    </citation>
    <scope>NUCLEOTIDE SEQUENCE [LARGE SCALE GENOMIC DNA]</scope>
    <source>
        <strain evidence="1 2">GBK3QG-3</strain>
    </source>
</reference>
<accession>A0ABS7UI20</accession>
<protein>
    <recommendedName>
        <fullName evidence="3">Response receiver domain-containing protein</fullName>
    </recommendedName>
</protein>
<evidence type="ECO:0008006" key="3">
    <source>
        <dbReference type="Google" id="ProtNLM"/>
    </source>
</evidence>
<dbReference type="RefSeq" id="WP_224125023.1">
    <property type="nucleotide sequence ID" value="NZ_JAIQZJ010000016.1"/>
</dbReference>
<keyword evidence="2" id="KW-1185">Reference proteome</keyword>
<sequence>MTESVVEQPSLLDAARDAVAPVLDLLGIERVIGVDDQNMLDEGNDPYDADTVVAQLQSGMLPLADLVADSVLRAVFTDDDGEVVDLDEAVDIARGGDLPKPAQSRLAELSQLAEVDDDTPGQVDPVDVTDVSSRPALEAIFRDHGFESLTLAQWQATGSASLDQNGPTLVLVDRDFSREGGATDAGDRVVAELLARSDVDRTWCCLLTHSAQDEDDEEQLEREITAANDLQPGALVVLSKPQLDADPERFAIRLLGVLFRQHLSTMREVLGTALTAGHTAAAELLAKTTDFQLLSMFAAAIKEGVHEPDHVLRPLQAVARRAMSEAVRPADGTRDTLAPMHEALALNMGSSGLRPDDVSAIEALELFDSASFLSGTVQPIEPGDIFQIVNPDQVLLGKKPESRYHLILLAQPCDVMVRSDGSRGKNVSPYWLLARVKSFDPTKPADLKEQDRPENVVLPSFLDLKPRMIKLAEIVHVPVIALDMCAFDSHGYSRLKLGKLPPSRASWAWTKRYETLTAAVDEILQGAKTANLSRLKPTSAALLTKALTGCLDSPPDVPEKQVVSARIGIRRRTVAFGLKRIGHLNDAATRSLLVQATHHQGRPADEAALVIDPITGVPTAG</sequence>
<dbReference type="Proteomes" id="UP000780875">
    <property type="component" value="Unassembled WGS sequence"/>
</dbReference>
<dbReference type="EMBL" id="JAIQZJ010000016">
    <property type="protein sequence ID" value="MBZ5740665.1"/>
    <property type="molecule type" value="Genomic_DNA"/>
</dbReference>
<name>A0ABS7UI20_9ACTN</name>
<organism evidence="1 2">
    <name type="scientific">Nocardioides mangrovi</name>
    <dbReference type="NCBI Taxonomy" id="2874580"/>
    <lineage>
        <taxon>Bacteria</taxon>
        <taxon>Bacillati</taxon>
        <taxon>Actinomycetota</taxon>
        <taxon>Actinomycetes</taxon>
        <taxon>Propionibacteriales</taxon>
        <taxon>Nocardioidaceae</taxon>
        <taxon>Nocardioides</taxon>
    </lineage>
</organism>
<evidence type="ECO:0000313" key="1">
    <source>
        <dbReference type="EMBL" id="MBZ5740665.1"/>
    </source>
</evidence>